<feature type="transmembrane region" description="Helical" evidence="1">
    <location>
        <begin position="330"/>
        <end position="348"/>
    </location>
</feature>
<keyword evidence="1" id="KW-0472">Membrane</keyword>
<name>A0A1W6BX71_9BACT</name>
<accession>A0A1W6BX71</accession>
<dbReference type="NCBIfam" id="TIGR04112">
    <property type="entry name" value="seleno_YedE"/>
    <property type="match status" value="1"/>
</dbReference>
<feature type="transmembrane region" description="Helical" evidence="1">
    <location>
        <begin position="185"/>
        <end position="208"/>
    </location>
</feature>
<feature type="transmembrane region" description="Helical" evidence="1">
    <location>
        <begin position="89"/>
        <end position="109"/>
    </location>
</feature>
<dbReference type="Proteomes" id="UP000192902">
    <property type="component" value="Chromosome"/>
</dbReference>
<keyword evidence="1" id="KW-0812">Transmembrane</keyword>
<protein>
    <submittedName>
        <fullName evidence="2">Putative selenium metabolism protein, YedE family</fullName>
    </submittedName>
</protein>
<organism evidence="2 3">
    <name type="scientific">Campylobacter cuniculorum DSM 23162 = LMG 24588</name>
    <dbReference type="NCBI Taxonomy" id="1121267"/>
    <lineage>
        <taxon>Bacteria</taxon>
        <taxon>Pseudomonadati</taxon>
        <taxon>Campylobacterota</taxon>
        <taxon>Epsilonproteobacteria</taxon>
        <taxon>Campylobacterales</taxon>
        <taxon>Campylobacteraceae</taxon>
        <taxon>Campylobacter</taxon>
    </lineage>
</organism>
<feature type="transmembrane region" description="Helical" evidence="1">
    <location>
        <begin position="121"/>
        <end position="138"/>
    </location>
</feature>
<evidence type="ECO:0000313" key="3">
    <source>
        <dbReference type="Proteomes" id="UP000192902"/>
    </source>
</evidence>
<dbReference type="RefSeq" id="WP_027305635.1">
    <property type="nucleotide sequence ID" value="NZ_CP020867.1"/>
</dbReference>
<feature type="transmembrane region" description="Helical" evidence="1">
    <location>
        <begin position="229"/>
        <end position="253"/>
    </location>
</feature>
<evidence type="ECO:0000256" key="1">
    <source>
        <dbReference type="SAM" id="Phobius"/>
    </source>
</evidence>
<feature type="transmembrane region" description="Helical" evidence="1">
    <location>
        <begin position="298"/>
        <end position="318"/>
    </location>
</feature>
<dbReference type="EMBL" id="CP020867">
    <property type="protein sequence ID" value="ARJ56709.1"/>
    <property type="molecule type" value="Genomic_DNA"/>
</dbReference>
<dbReference type="OrthoDB" id="3190590at2"/>
<dbReference type="Pfam" id="PF04143">
    <property type="entry name" value="Sulf_transp"/>
    <property type="match status" value="1"/>
</dbReference>
<feature type="transmembrane region" description="Helical" evidence="1">
    <location>
        <begin position="150"/>
        <end position="173"/>
    </location>
</feature>
<feature type="transmembrane region" description="Helical" evidence="1">
    <location>
        <begin position="265"/>
        <end position="286"/>
    </location>
</feature>
<dbReference type="STRING" id="1121267.CCUN_1112"/>
<reference evidence="2 3" key="1">
    <citation type="submission" date="2017-04" db="EMBL/GenBank/DDBJ databases">
        <title>Complete genome sequence of the Campylobacter cuniculorum type strain LMG24588.</title>
        <authorList>
            <person name="Miller W.G."/>
            <person name="Yee E."/>
            <person name="Revez J."/>
            <person name="Bono J.L."/>
            <person name="Rossi M."/>
        </authorList>
    </citation>
    <scope>NUCLEOTIDE SEQUENCE [LARGE SCALE GENOMIC DNA]</scope>
    <source>
        <strain evidence="2 3">LMG 24588</strain>
    </source>
</reference>
<proteinExistence type="predicted"/>
<dbReference type="InterPro" id="IPR007272">
    <property type="entry name" value="Sulf_transp_TsuA/YedE"/>
</dbReference>
<dbReference type="eggNOG" id="COG2391">
    <property type="taxonomic scope" value="Bacteria"/>
</dbReference>
<evidence type="ECO:0000313" key="2">
    <source>
        <dbReference type="EMBL" id="ARJ56709.1"/>
    </source>
</evidence>
<gene>
    <name evidence="2" type="ORF">CCUN_1112</name>
</gene>
<keyword evidence="1" id="KW-1133">Transmembrane helix</keyword>
<feature type="transmembrane region" description="Helical" evidence="1">
    <location>
        <begin position="60"/>
        <end position="77"/>
    </location>
</feature>
<dbReference type="KEGG" id="ccun:CCUN_1112"/>
<sequence length="354" mass="37279">MKIAILPVLAGAVFGIIAPLLVYFGNPGNMGLCAGCFTRDIAGALNLHNAAALQYMRPEILALVLGSFLSAFLSKSYNPRAGSAPIARFFLGIFTMIGILVFLGCPWRAFLRISAGDLSALAGILGLVAGVCLGIFFLKKGFSLGRAKPTSKFIGFIFPAFIILCLVLLFISLNEEKPLLKFSTSGVGFMHAPVLISLIAGLIIGVLFQKSKFCSISGISAFLLFRDTYLLQGVIALIICAFLSNLALGYFHLGFTEQPIAHNDFIWNFLGMFLAGSALSLAGGCPGRQLVLSGEGDGDAAVFVMGSLFGAALAHNFSLASSPAGISANAPFAVILGLIFVLCLGLFSKNKETI</sequence>
<dbReference type="AlphaFoldDB" id="A0A1W6BX71"/>
<dbReference type="InterPro" id="IPR026366">
    <property type="entry name" value="Seleno_YedE"/>
</dbReference>